<dbReference type="OrthoDB" id="105475at2"/>
<evidence type="ECO:0000256" key="3">
    <source>
        <dbReference type="ARBA" id="ARBA00012784"/>
    </source>
</evidence>
<evidence type="ECO:0000256" key="5">
    <source>
        <dbReference type="ARBA" id="ARBA00022801"/>
    </source>
</evidence>
<dbReference type="Gene3D" id="3.20.20.140">
    <property type="entry name" value="Metal-dependent hydrolases"/>
    <property type="match status" value="1"/>
</dbReference>
<dbReference type="InterPro" id="IPR032466">
    <property type="entry name" value="Metal_Hydrolase"/>
</dbReference>
<comment type="similarity">
    <text evidence="2">Belongs to the metallo-dependent hydrolases superfamily. Adenosine and AMP deaminases family.</text>
</comment>
<evidence type="ECO:0000259" key="8">
    <source>
        <dbReference type="Pfam" id="PF00962"/>
    </source>
</evidence>
<accession>A0A1H4Q1T6</accession>
<evidence type="ECO:0000256" key="6">
    <source>
        <dbReference type="ARBA" id="ARBA00022833"/>
    </source>
</evidence>
<dbReference type="PANTHER" id="PTHR11409:SF43">
    <property type="entry name" value="ADENOSINE DEAMINASE"/>
    <property type="match status" value="1"/>
</dbReference>
<dbReference type="EMBL" id="FNSD01000001">
    <property type="protein sequence ID" value="SEC13544.1"/>
    <property type="molecule type" value="Genomic_DNA"/>
</dbReference>
<evidence type="ECO:0000313" key="10">
    <source>
        <dbReference type="Proteomes" id="UP000182409"/>
    </source>
</evidence>
<dbReference type="GO" id="GO:0005829">
    <property type="term" value="C:cytosol"/>
    <property type="evidence" value="ECO:0007669"/>
    <property type="project" value="TreeGrafter"/>
</dbReference>
<dbReference type="AlphaFoldDB" id="A0A1H4Q1T6"/>
<name>A0A1H4Q1T6_9BACT</name>
<dbReference type="GO" id="GO:0006154">
    <property type="term" value="P:adenosine catabolic process"/>
    <property type="evidence" value="ECO:0007669"/>
    <property type="project" value="TreeGrafter"/>
</dbReference>
<dbReference type="InterPro" id="IPR006330">
    <property type="entry name" value="Ado/ade_deaminase"/>
</dbReference>
<keyword evidence="6" id="KW-0862">Zinc</keyword>
<evidence type="ECO:0000256" key="2">
    <source>
        <dbReference type="ARBA" id="ARBA00006676"/>
    </source>
</evidence>
<evidence type="ECO:0000256" key="7">
    <source>
        <dbReference type="SAM" id="SignalP"/>
    </source>
</evidence>
<evidence type="ECO:0000256" key="4">
    <source>
        <dbReference type="ARBA" id="ARBA00022723"/>
    </source>
</evidence>
<evidence type="ECO:0000313" key="9">
    <source>
        <dbReference type="EMBL" id="SEC13544.1"/>
    </source>
</evidence>
<dbReference type="InterPro" id="IPR001365">
    <property type="entry name" value="A_deaminase_dom"/>
</dbReference>
<feature type="chain" id="PRO_5010384365" description="adenosine deaminase" evidence="7">
    <location>
        <begin position="26"/>
        <end position="527"/>
    </location>
</feature>
<dbReference type="GO" id="GO:0046872">
    <property type="term" value="F:metal ion binding"/>
    <property type="evidence" value="ECO:0007669"/>
    <property type="project" value="UniProtKB-KW"/>
</dbReference>
<organism evidence="9 10">
    <name type="scientific">Terriglobus roseus</name>
    <dbReference type="NCBI Taxonomy" id="392734"/>
    <lineage>
        <taxon>Bacteria</taxon>
        <taxon>Pseudomonadati</taxon>
        <taxon>Acidobacteriota</taxon>
        <taxon>Terriglobia</taxon>
        <taxon>Terriglobales</taxon>
        <taxon>Acidobacteriaceae</taxon>
        <taxon>Terriglobus</taxon>
    </lineage>
</organism>
<feature type="domain" description="Adenosine deaminase" evidence="8">
    <location>
        <begin position="244"/>
        <end position="468"/>
    </location>
</feature>
<dbReference type="Proteomes" id="UP000182409">
    <property type="component" value="Unassembled WGS sequence"/>
</dbReference>
<sequence>MVSWKKVFRVALLGATATASMGASAQAAAGSSEARMAAKIERLRSNPAALRALLVSMPKGGDLHVHLSGAVYAETFLQNAAADNLCVDPIKGVLLPNRGLTKSLPPQPVCVEGTQPAATAFRDQGLYDRLVDSFSMRSFVPSAGWSGHDQFFATFARFGGIAKSHQGEWVDEVATRAASQNEQYLELMNTPDFGMAIRLAAQQHWDGDPAKMRDALLAGGLRDNIATDRAEIDALEATRNAREHCGTPEAKPACRVQVRYIYQILRSAPPERVFAQTLLGYEVASVDPRVVGINFVQPEDAFLAMSQYDNQMTMLQYLHATYPKVHLSLHAGELGPGMVPPDGLRFHIHDAVEKAGAERIGHGVDVMFEDGADALLKDMAAKHVMVEINLTSNDVILGVRGKDHSLQSYIGAGVPFALSTDDEGVSRIDLTHEYVRAVMEQGLTYAQLKSSARASLEHSFLPGDSLWAARDKFAAMRHECITSKGDAPSAACADFLKTSDKAQQQWELEKRFRAFESTAVATTKETR</sequence>
<comment type="cofactor">
    <cofactor evidence="1">
        <name>Zn(2+)</name>
        <dbReference type="ChEBI" id="CHEBI:29105"/>
    </cofactor>
</comment>
<feature type="signal peptide" evidence="7">
    <location>
        <begin position="1"/>
        <end position="25"/>
    </location>
</feature>
<dbReference type="GO" id="GO:0004000">
    <property type="term" value="F:adenosine deaminase activity"/>
    <property type="evidence" value="ECO:0007669"/>
    <property type="project" value="UniProtKB-ARBA"/>
</dbReference>
<keyword evidence="4" id="KW-0479">Metal-binding</keyword>
<dbReference type="PANTHER" id="PTHR11409">
    <property type="entry name" value="ADENOSINE DEAMINASE"/>
    <property type="match status" value="1"/>
</dbReference>
<dbReference type="GO" id="GO:0046103">
    <property type="term" value="P:inosine biosynthetic process"/>
    <property type="evidence" value="ECO:0007669"/>
    <property type="project" value="TreeGrafter"/>
</dbReference>
<protein>
    <recommendedName>
        <fullName evidence="3">adenosine deaminase</fullName>
        <ecNumber evidence="3">3.5.4.4</ecNumber>
    </recommendedName>
</protein>
<evidence type="ECO:0000256" key="1">
    <source>
        <dbReference type="ARBA" id="ARBA00001947"/>
    </source>
</evidence>
<reference evidence="9 10" key="1">
    <citation type="submission" date="2016-10" db="EMBL/GenBank/DDBJ databases">
        <authorList>
            <person name="de Groot N.N."/>
        </authorList>
    </citation>
    <scope>NUCLEOTIDE SEQUENCE [LARGE SCALE GENOMIC DNA]</scope>
    <source>
        <strain evidence="9 10">AB35.6</strain>
    </source>
</reference>
<gene>
    <name evidence="9" type="ORF">SAMN05443244_2740</name>
</gene>
<proteinExistence type="inferred from homology"/>
<keyword evidence="7" id="KW-0732">Signal</keyword>
<keyword evidence="5" id="KW-0378">Hydrolase</keyword>
<dbReference type="Pfam" id="PF00962">
    <property type="entry name" value="A_deaminase"/>
    <property type="match status" value="1"/>
</dbReference>
<dbReference type="EC" id="3.5.4.4" evidence="3"/>
<dbReference type="GO" id="GO:0043103">
    <property type="term" value="P:hypoxanthine salvage"/>
    <property type="evidence" value="ECO:0007669"/>
    <property type="project" value="TreeGrafter"/>
</dbReference>
<dbReference type="SUPFAM" id="SSF51556">
    <property type="entry name" value="Metallo-dependent hydrolases"/>
    <property type="match status" value="1"/>
</dbReference>
<dbReference type="RefSeq" id="WP_083350529.1">
    <property type="nucleotide sequence ID" value="NZ_FNSD01000001.1"/>
</dbReference>